<reference evidence="6" key="2">
    <citation type="submission" date="2020-09" db="EMBL/GenBank/DDBJ databases">
        <authorList>
            <person name="Sun Q."/>
            <person name="Ohkuma M."/>
        </authorList>
    </citation>
    <scope>NUCLEOTIDE SEQUENCE</scope>
    <source>
        <strain evidence="6">JCM 30078</strain>
    </source>
</reference>
<evidence type="ECO:0000256" key="2">
    <source>
        <dbReference type="ARBA" id="ARBA00022519"/>
    </source>
</evidence>
<keyword evidence="2" id="KW-0997">Cell inner membrane</keyword>
<dbReference type="EMBL" id="BMPO01000008">
    <property type="protein sequence ID" value="GGK05541.1"/>
    <property type="molecule type" value="Genomic_DNA"/>
</dbReference>
<comment type="similarity">
    <text evidence="1">Belongs to the glycosyltransferase 2 family.</text>
</comment>
<evidence type="ECO:0000259" key="5">
    <source>
        <dbReference type="Pfam" id="PF00535"/>
    </source>
</evidence>
<comment type="caution">
    <text evidence="6">The sequence shown here is derived from an EMBL/GenBank/DDBJ whole genome shotgun (WGS) entry which is preliminary data.</text>
</comment>
<reference evidence="6" key="1">
    <citation type="journal article" date="2014" name="Int. J. Syst. Evol. Microbiol.">
        <title>Complete genome sequence of Corynebacterium casei LMG S-19264T (=DSM 44701T), isolated from a smear-ripened cheese.</title>
        <authorList>
            <consortium name="US DOE Joint Genome Institute (JGI-PGF)"/>
            <person name="Walter F."/>
            <person name="Albersmeier A."/>
            <person name="Kalinowski J."/>
            <person name="Ruckert C."/>
        </authorList>
    </citation>
    <scope>NUCLEOTIDE SEQUENCE</scope>
    <source>
        <strain evidence="6">JCM 30078</strain>
    </source>
</reference>
<dbReference type="SUPFAM" id="SSF53448">
    <property type="entry name" value="Nucleotide-diphospho-sugar transferases"/>
    <property type="match status" value="1"/>
</dbReference>
<evidence type="ECO:0000313" key="7">
    <source>
        <dbReference type="Proteomes" id="UP000635983"/>
    </source>
</evidence>
<dbReference type="Pfam" id="PF00535">
    <property type="entry name" value="Glycos_transf_2"/>
    <property type="match status" value="1"/>
</dbReference>
<keyword evidence="2" id="KW-0472">Membrane</keyword>
<protein>
    <submittedName>
        <fullName evidence="6">Glycosyl transferase</fullName>
    </submittedName>
</protein>
<keyword evidence="3" id="KW-0328">Glycosyltransferase</keyword>
<dbReference type="Proteomes" id="UP000635983">
    <property type="component" value="Unassembled WGS sequence"/>
</dbReference>
<evidence type="ECO:0000256" key="3">
    <source>
        <dbReference type="ARBA" id="ARBA00022676"/>
    </source>
</evidence>
<dbReference type="PANTHER" id="PTHR43179">
    <property type="entry name" value="RHAMNOSYLTRANSFERASE WBBL"/>
    <property type="match status" value="1"/>
</dbReference>
<accession>A0A917Q0S9</accession>
<sequence>MQKIYAVVLTYNRKELLERCLRAVYAQTRPCDGVIVVDNASTDGTEQMLQSAAFPGLKFFVLSKNVGAAGGFNAGFRLAYQQGADYVWMMDDDVIPDPDALEQLTNAESLLNRKEVDHSFVLSTAFTEEGEITNSPDCDHRLNKMGYEGWPALVEHGMVPVSRATFVSILVPRHVLQEHGVPMAAMYIWGEDSEFTTRISRKAPGFLVGSSKVQHLRQKGGTLSILTEENPARIRYHRHFIRNQAYMLRKYGRTRKLVTFTWRQLRLSSKLMVAGEFTKAFVVMQGLFSSFGFNPNIEAADAPLETLGITVSSPFIPAVPETRDFAPREIEVPQMVGVLQSA</sequence>
<dbReference type="GO" id="GO:0016757">
    <property type="term" value="F:glycosyltransferase activity"/>
    <property type="evidence" value="ECO:0007669"/>
    <property type="project" value="UniProtKB-KW"/>
</dbReference>
<feature type="domain" description="Glycosyltransferase 2-like" evidence="5">
    <location>
        <begin position="6"/>
        <end position="106"/>
    </location>
</feature>
<dbReference type="CDD" id="cd04185">
    <property type="entry name" value="GT_2_like_b"/>
    <property type="match status" value="1"/>
</dbReference>
<evidence type="ECO:0000313" key="6">
    <source>
        <dbReference type="EMBL" id="GGK05541.1"/>
    </source>
</evidence>
<organism evidence="6 7">
    <name type="scientific">Pseudomonas matsuisoli</name>
    <dbReference type="NCBI Taxonomy" id="1515666"/>
    <lineage>
        <taxon>Bacteria</taxon>
        <taxon>Pseudomonadati</taxon>
        <taxon>Pseudomonadota</taxon>
        <taxon>Gammaproteobacteria</taxon>
        <taxon>Pseudomonadales</taxon>
        <taxon>Pseudomonadaceae</taxon>
        <taxon>Pseudomonas</taxon>
    </lineage>
</organism>
<keyword evidence="4 6" id="KW-0808">Transferase</keyword>
<dbReference type="RefSeq" id="WP_188984901.1">
    <property type="nucleotide sequence ID" value="NZ_BMPO01000008.1"/>
</dbReference>
<proteinExistence type="inferred from homology"/>
<name>A0A917Q0S9_9PSED</name>
<dbReference type="InterPro" id="IPR001173">
    <property type="entry name" value="Glyco_trans_2-like"/>
</dbReference>
<evidence type="ECO:0000256" key="4">
    <source>
        <dbReference type="ARBA" id="ARBA00022679"/>
    </source>
</evidence>
<dbReference type="AlphaFoldDB" id="A0A917Q0S9"/>
<keyword evidence="2" id="KW-1003">Cell membrane</keyword>
<dbReference type="InterPro" id="IPR029044">
    <property type="entry name" value="Nucleotide-diphossugar_trans"/>
</dbReference>
<gene>
    <name evidence="6" type="ORF">GCM10009304_34580</name>
</gene>
<dbReference type="PANTHER" id="PTHR43179:SF12">
    <property type="entry name" value="GALACTOFURANOSYLTRANSFERASE GLFT2"/>
    <property type="match status" value="1"/>
</dbReference>
<dbReference type="Gene3D" id="3.90.550.10">
    <property type="entry name" value="Spore Coat Polysaccharide Biosynthesis Protein SpsA, Chain A"/>
    <property type="match status" value="1"/>
</dbReference>
<evidence type="ECO:0000256" key="1">
    <source>
        <dbReference type="ARBA" id="ARBA00006739"/>
    </source>
</evidence>
<keyword evidence="7" id="KW-1185">Reference proteome</keyword>